<evidence type="ECO:0000313" key="2">
    <source>
        <dbReference type="Proteomes" id="UP000292082"/>
    </source>
</evidence>
<protein>
    <submittedName>
        <fullName evidence="1">Uncharacterized protein</fullName>
    </submittedName>
</protein>
<gene>
    <name evidence="1" type="ORF">BD310DRAFT_922155</name>
</gene>
<keyword evidence="2" id="KW-1185">Reference proteome</keyword>
<sequence length="76" mass="8482">MAFRRQTVHPLFLHGASGAWPRDQKIVTCENWCCRGTSAKTSVKMSKGRQLVGQTALYRPPVVARPLQNAASRDRS</sequence>
<organism evidence="1 2">
    <name type="scientific">Dichomitus squalens</name>
    <dbReference type="NCBI Taxonomy" id="114155"/>
    <lineage>
        <taxon>Eukaryota</taxon>
        <taxon>Fungi</taxon>
        <taxon>Dikarya</taxon>
        <taxon>Basidiomycota</taxon>
        <taxon>Agaricomycotina</taxon>
        <taxon>Agaricomycetes</taxon>
        <taxon>Polyporales</taxon>
        <taxon>Polyporaceae</taxon>
        <taxon>Dichomitus</taxon>
    </lineage>
</organism>
<dbReference type="AlphaFoldDB" id="A0A4V2K8P7"/>
<dbReference type="Proteomes" id="UP000292082">
    <property type="component" value="Unassembled WGS sequence"/>
</dbReference>
<dbReference type="EMBL" id="ML145102">
    <property type="protein sequence ID" value="TBU60828.1"/>
    <property type="molecule type" value="Genomic_DNA"/>
</dbReference>
<evidence type="ECO:0000313" key="1">
    <source>
        <dbReference type="EMBL" id="TBU60828.1"/>
    </source>
</evidence>
<proteinExistence type="predicted"/>
<accession>A0A4V2K8P7</accession>
<reference evidence="1 2" key="1">
    <citation type="submission" date="2019-01" db="EMBL/GenBank/DDBJ databases">
        <title>Draft genome sequences of three monokaryotic isolates of the white-rot basidiomycete fungus Dichomitus squalens.</title>
        <authorList>
            <consortium name="DOE Joint Genome Institute"/>
            <person name="Lopez S.C."/>
            <person name="Andreopoulos B."/>
            <person name="Pangilinan J."/>
            <person name="Lipzen A."/>
            <person name="Riley R."/>
            <person name="Ahrendt S."/>
            <person name="Ng V."/>
            <person name="Barry K."/>
            <person name="Daum C."/>
            <person name="Grigoriev I.V."/>
            <person name="Hilden K.S."/>
            <person name="Makela M.R."/>
            <person name="de Vries R.P."/>
        </authorList>
    </citation>
    <scope>NUCLEOTIDE SEQUENCE [LARGE SCALE GENOMIC DNA]</scope>
    <source>
        <strain evidence="1 2">CBS 464.89</strain>
    </source>
</reference>
<name>A0A4V2K8P7_9APHY</name>